<feature type="domain" description="Pyruvate phosphate dikinase AMP/ATP-binding" evidence="3">
    <location>
        <begin position="231"/>
        <end position="283"/>
    </location>
</feature>
<name>F0FDR9_STRSA</name>
<dbReference type="Proteomes" id="UP000004185">
    <property type="component" value="Unassembled WGS sequence"/>
</dbReference>
<comment type="caution">
    <text evidence="4">The sequence shown here is derived from an EMBL/GenBank/DDBJ whole genome shotgun (WGS) entry which is preliminary data.</text>
</comment>
<evidence type="ECO:0000259" key="2">
    <source>
        <dbReference type="Pfam" id="PF00391"/>
    </source>
</evidence>
<dbReference type="InterPro" id="IPR008279">
    <property type="entry name" value="PEP-util_enz_mobile_dom"/>
</dbReference>
<keyword evidence="4" id="KW-0418">Kinase</keyword>
<dbReference type="Pfam" id="PF00391">
    <property type="entry name" value="PEP-utilizers"/>
    <property type="match status" value="1"/>
</dbReference>
<dbReference type="PANTHER" id="PTHR43615">
    <property type="entry name" value="PHOSPHOENOLPYRUVATE SYNTHASE-RELATED"/>
    <property type="match status" value="1"/>
</dbReference>
<dbReference type="InterPro" id="IPR051549">
    <property type="entry name" value="PEP_Utilizing_Enz"/>
</dbReference>
<dbReference type="EMBL" id="AEWY01000004">
    <property type="protein sequence ID" value="EGC22754.1"/>
    <property type="molecule type" value="Genomic_DNA"/>
</dbReference>
<sequence length="837" mass="95539">MRWEFLMKELWLEKEPSTVYGGKINQLINLCQLGLSVPKGLILPADQVMDWLSADLPEYSKEGLKELIHLGKEEIAERLQQYPLEPAWLQQLADFCQENQAYIVRSSALLEDGQNMSFAGQYDSIGNCRTLSEIEQGIRSCLLSLFNPEALAYWQRQGLPEQDFAMAVLIQEQIEPDFSGVCFSLDVATNQDQTMLLEYVKGSAESLVSGQVNPEQLTLPWYKPDWLQFEKAEISLAVLQKLHAQVLQIVAYFGRPMDIEWCAVQERVYLLQARPITTVPTKIDSDRWTTANFRDGGVAAQPCPNLMWSLYRHSWQEALSSFLLAIGLEPEGVMPPLMRLHYARPFWNLGVVKQGMEQIPGYIERDFDDELGVNKDYQGQGFTSKLSPVLLLNFLRVALKTQKVTKTFLHQAPDKLQELRQQFTRLNQEIRELNDQSPLQQVESLWQLVLNQAYLDSEGTYFWQAYINTVQLSMKKTSLLKWLTVDEFFQLIAKLGNVSHTKPLARMLEAADLILADEKLTDDWLKLSVEELQELAAQYPERADFIKIQDFQKDFGYHSTRELDLRVASYEEAAHQVMTAVQQLVADSAYYQAAKASLSPVSESELDLAHLSRVKQKKIEKISQDLRNLLWWREEFKDISTRYYHLIRQISLKLGQAYEKRGFLKDSQDVFYIKKESLTAFMKGQKTADQLQEEAADNQHYCQAYRNFEPVGDLTDKEMSLEEVAHDSQALLTGMPASSGQMTGRVRVLLDLADIETIEPGEILVTRYTDTGWSYVFGILGGLVTEYGGVLCHASIVARECGIPALVCAKNATQLLETGMLVTLDGRRGEIRIHEEE</sequence>
<dbReference type="InterPro" id="IPR002192">
    <property type="entry name" value="PPDK_AMP/ATP-bd"/>
</dbReference>
<dbReference type="EC" id="2.7.9.2" evidence="4"/>
<evidence type="ECO:0000313" key="4">
    <source>
        <dbReference type="EMBL" id="EGC22754.1"/>
    </source>
</evidence>
<accession>F0FDR9</accession>
<reference evidence="4 5" key="1">
    <citation type="submission" date="2011-01" db="EMBL/GenBank/DDBJ databases">
        <authorList>
            <person name="Muzny D."/>
            <person name="Qin X."/>
            <person name="Deng J."/>
            <person name="Jiang H."/>
            <person name="Liu Y."/>
            <person name="Qu J."/>
            <person name="Song X.-Z."/>
            <person name="Zhang L."/>
            <person name="Thornton R."/>
            <person name="Coyle M."/>
            <person name="Francisco L."/>
            <person name="Jackson L."/>
            <person name="Javaid M."/>
            <person name="Korchina V."/>
            <person name="Kovar C."/>
            <person name="Mata R."/>
            <person name="Mathew T."/>
            <person name="Ngo R."/>
            <person name="Nguyen L."/>
            <person name="Nguyen N."/>
            <person name="Okwuonu G."/>
            <person name="Ongeri F."/>
            <person name="Pham C."/>
            <person name="Simmons D."/>
            <person name="Wilczek-Boney K."/>
            <person name="Hale W."/>
            <person name="Jakkamsetti A."/>
            <person name="Pham P."/>
            <person name="Ruth R."/>
            <person name="San Lucas F."/>
            <person name="Warren J."/>
            <person name="Zhang J."/>
            <person name="Zhao Z."/>
            <person name="Zhou C."/>
            <person name="Zhu D."/>
            <person name="Lee S."/>
            <person name="Bess C."/>
            <person name="Blankenburg K."/>
            <person name="Forbes L."/>
            <person name="Fu Q."/>
            <person name="Gubbala S."/>
            <person name="Hirani K."/>
            <person name="Jayaseelan J.C."/>
            <person name="Lara F."/>
            <person name="Munidasa M."/>
            <person name="Palculict T."/>
            <person name="Patil S."/>
            <person name="Pu L.-L."/>
            <person name="Saada N."/>
            <person name="Tang L."/>
            <person name="Weissenberger G."/>
            <person name="Zhu Y."/>
            <person name="Hemphill L."/>
            <person name="Shang Y."/>
            <person name="Youmans B."/>
            <person name="Ayvaz T."/>
            <person name="Ross M."/>
            <person name="Santibanez J."/>
            <person name="Aqrawi P."/>
            <person name="Gross S."/>
            <person name="Joshi V."/>
            <person name="Fowler G."/>
            <person name="Nazareth L."/>
            <person name="Reid J."/>
            <person name="Worley K."/>
            <person name="Petrosino J."/>
            <person name="Highlander S."/>
            <person name="Gibbs R."/>
        </authorList>
    </citation>
    <scope>NUCLEOTIDE SEQUENCE [LARGE SCALE GENOMIC DNA]</scope>
    <source>
        <strain evidence="4 5">SK353</strain>
    </source>
</reference>
<dbReference type="HOGENOM" id="CLU_005950_0_0_9"/>
<dbReference type="SUPFAM" id="SSF52009">
    <property type="entry name" value="Phosphohistidine domain"/>
    <property type="match status" value="1"/>
</dbReference>
<gene>
    <name evidence="4" type="primary">ppsA2</name>
    <name evidence="4" type="ORF">HMPREF9388_0851</name>
</gene>
<evidence type="ECO:0000256" key="1">
    <source>
        <dbReference type="SAM" id="Coils"/>
    </source>
</evidence>
<dbReference type="InterPro" id="IPR013815">
    <property type="entry name" value="ATP_grasp_subdomain_1"/>
</dbReference>
<dbReference type="PATRIC" id="fig|888815.3.peg.832"/>
<organism evidence="4 5">
    <name type="scientific">Streptococcus sanguinis SK353</name>
    <dbReference type="NCBI Taxonomy" id="888815"/>
    <lineage>
        <taxon>Bacteria</taxon>
        <taxon>Bacillati</taxon>
        <taxon>Bacillota</taxon>
        <taxon>Bacilli</taxon>
        <taxon>Lactobacillales</taxon>
        <taxon>Streptococcaceae</taxon>
        <taxon>Streptococcus</taxon>
    </lineage>
</organism>
<dbReference type="Gene3D" id="3.30.470.20">
    <property type="entry name" value="ATP-grasp fold, B domain"/>
    <property type="match status" value="2"/>
</dbReference>
<feature type="coiled-coil region" evidence="1">
    <location>
        <begin position="409"/>
        <end position="436"/>
    </location>
</feature>
<evidence type="ECO:0000259" key="3">
    <source>
        <dbReference type="Pfam" id="PF01326"/>
    </source>
</evidence>
<evidence type="ECO:0000313" key="5">
    <source>
        <dbReference type="Proteomes" id="UP000004185"/>
    </source>
</evidence>
<keyword evidence="4" id="KW-0808">Transferase</keyword>
<protein>
    <submittedName>
        <fullName evidence="4">Pyruvate phosphate dikinase, PEP/pyruvate binding domain protein</fullName>
        <ecNumber evidence="4">2.7.9.2</ecNumber>
    </submittedName>
</protein>
<dbReference type="GO" id="GO:0005524">
    <property type="term" value="F:ATP binding"/>
    <property type="evidence" value="ECO:0007669"/>
    <property type="project" value="InterPro"/>
</dbReference>
<dbReference type="PANTHER" id="PTHR43615:SF1">
    <property type="entry name" value="PPDK_N DOMAIN-CONTAINING PROTEIN"/>
    <property type="match status" value="1"/>
</dbReference>
<dbReference type="Gene3D" id="3.30.1490.20">
    <property type="entry name" value="ATP-grasp fold, A domain"/>
    <property type="match status" value="1"/>
</dbReference>
<proteinExistence type="predicted"/>
<dbReference type="InterPro" id="IPR036637">
    <property type="entry name" value="Phosphohistidine_dom_sf"/>
</dbReference>
<dbReference type="Gene3D" id="3.50.30.10">
    <property type="entry name" value="Phosphohistidine domain"/>
    <property type="match status" value="1"/>
</dbReference>
<keyword evidence="1" id="KW-0175">Coiled coil</keyword>
<dbReference type="GO" id="GO:0008986">
    <property type="term" value="F:pyruvate, water dikinase activity"/>
    <property type="evidence" value="ECO:0007669"/>
    <property type="project" value="UniProtKB-EC"/>
</dbReference>
<dbReference type="SUPFAM" id="SSF56059">
    <property type="entry name" value="Glutathione synthetase ATP-binding domain-like"/>
    <property type="match status" value="1"/>
</dbReference>
<dbReference type="Pfam" id="PF01326">
    <property type="entry name" value="PPDK_N"/>
    <property type="match status" value="2"/>
</dbReference>
<feature type="domain" description="PEP-utilising enzyme mobile" evidence="2">
    <location>
        <begin position="758"/>
        <end position="829"/>
    </location>
</feature>
<feature type="domain" description="Pyruvate phosphate dikinase AMP/ATP-binding" evidence="3">
    <location>
        <begin position="20"/>
        <end position="219"/>
    </location>
</feature>
<keyword evidence="4" id="KW-0670">Pyruvate</keyword>
<dbReference type="AlphaFoldDB" id="F0FDR9"/>